<gene>
    <name evidence="2" type="ORF">H4W31_004798</name>
</gene>
<sequence length="256" mass="28021">MVVDQFEELFASCADLSERADFIAALLAMCREPDGRARVVLAVRADHYARFTEHPQLLAALADAQVLIGGMSPAELREAVTRPAETRGARVEGALVATIIAEVADAPGALPLAAHALREAWRRRQGAMVTLAGYQAAGGVAGAVAHTAERTYERLSEQERDVARRVLLRMVDVGPDGLITRRRLSRVELDTIDAAPVVVEAFAAARLVSTDRDTVEIVHEALIRGWPRLRSWVEESRTGLRLHRQPQHQPAHLLSN</sequence>
<feature type="domain" description="Novel STAND NTPase 1" evidence="1">
    <location>
        <begin position="1"/>
        <end position="246"/>
    </location>
</feature>
<evidence type="ECO:0000313" key="2">
    <source>
        <dbReference type="EMBL" id="MBE1489160.1"/>
    </source>
</evidence>
<dbReference type="EMBL" id="JADBEB010000001">
    <property type="protein sequence ID" value="MBE1489160.1"/>
    <property type="molecule type" value="Genomic_DNA"/>
</dbReference>
<protein>
    <recommendedName>
        <fullName evidence="1">Novel STAND NTPase 1 domain-containing protein</fullName>
    </recommendedName>
</protein>
<dbReference type="Pfam" id="PF20703">
    <property type="entry name" value="nSTAND1"/>
    <property type="match status" value="1"/>
</dbReference>
<dbReference type="AlphaFoldDB" id="A0A927MDM3"/>
<organism evidence="2 3">
    <name type="scientific">Plantactinospora soyae</name>
    <dbReference type="NCBI Taxonomy" id="1544732"/>
    <lineage>
        <taxon>Bacteria</taxon>
        <taxon>Bacillati</taxon>
        <taxon>Actinomycetota</taxon>
        <taxon>Actinomycetes</taxon>
        <taxon>Micromonosporales</taxon>
        <taxon>Micromonosporaceae</taxon>
        <taxon>Plantactinospora</taxon>
    </lineage>
</organism>
<evidence type="ECO:0000313" key="3">
    <source>
        <dbReference type="Proteomes" id="UP000649753"/>
    </source>
</evidence>
<accession>A0A927MDM3</accession>
<dbReference type="Proteomes" id="UP000649753">
    <property type="component" value="Unassembled WGS sequence"/>
</dbReference>
<proteinExistence type="predicted"/>
<dbReference type="InterPro" id="IPR049052">
    <property type="entry name" value="nSTAND1"/>
</dbReference>
<name>A0A927MDM3_9ACTN</name>
<reference evidence="2" key="1">
    <citation type="submission" date="2020-10" db="EMBL/GenBank/DDBJ databases">
        <title>Sequencing the genomes of 1000 actinobacteria strains.</title>
        <authorList>
            <person name="Klenk H.-P."/>
        </authorList>
    </citation>
    <scope>NUCLEOTIDE SEQUENCE</scope>
    <source>
        <strain evidence="2">DSM 46832</strain>
    </source>
</reference>
<evidence type="ECO:0000259" key="1">
    <source>
        <dbReference type="Pfam" id="PF20703"/>
    </source>
</evidence>
<keyword evidence="3" id="KW-1185">Reference proteome</keyword>
<comment type="caution">
    <text evidence="2">The sequence shown here is derived from an EMBL/GenBank/DDBJ whole genome shotgun (WGS) entry which is preliminary data.</text>
</comment>